<feature type="signal peptide" evidence="1">
    <location>
        <begin position="1"/>
        <end position="28"/>
    </location>
</feature>
<keyword evidence="1" id="KW-0732">Signal</keyword>
<evidence type="ECO:0000313" key="3">
    <source>
        <dbReference type="Proteomes" id="UP000331308"/>
    </source>
</evidence>
<gene>
    <name evidence="2" type="ORF">BPLFYP29_00898</name>
</gene>
<sequence length="188" mass="20199">MKKKIYFILALTCVLNLCGCSKVFEALADGKDAVLENLINGKNALLDSAANLADDEVKDTILNAINSVNEAGGKTALTNEIFLQGKRTEGEDSYTGTYQADYTRFSGTEILFGGTTVECEKGSTVEVECTLTIEEGEAIIFLQSGNNDPTVILQANDTFTGKFEVGNGSSYFGIWGEEFTGSAELNIE</sequence>
<name>A0AAX3IW04_BIFPS</name>
<evidence type="ECO:0008006" key="4">
    <source>
        <dbReference type="Google" id="ProtNLM"/>
    </source>
</evidence>
<dbReference type="RefSeq" id="WP_144139058.1">
    <property type="nucleotide sequence ID" value="NZ_CABHOD010000004.1"/>
</dbReference>
<dbReference type="Proteomes" id="UP000331308">
    <property type="component" value="Unassembled WGS sequence"/>
</dbReference>
<comment type="caution">
    <text evidence="2">The sequence shown here is derived from an EMBL/GenBank/DDBJ whole genome shotgun (WGS) entry which is preliminary data.</text>
</comment>
<protein>
    <recommendedName>
        <fullName evidence="4">Lipoprotein</fullName>
    </recommendedName>
</protein>
<evidence type="ECO:0000313" key="2">
    <source>
        <dbReference type="EMBL" id="VUX63320.1"/>
    </source>
</evidence>
<accession>A0AAX3IW04</accession>
<feature type="chain" id="PRO_5043567585" description="Lipoprotein" evidence="1">
    <location>
        <begin position="29"/>
        <end position="188"/>
    </location>
</feature>
<dbReference type="EMBL" id="CABHOD010000004">
    <property type="protein sequence ID" value="VUX63320.1"/>
    <property type="molecule type" value="Genomic_DNA"/>
</dbReference>
<dbReference type="AlphaFoldDB" id="A0AAX3IW04"/>
<proteinExistence type="predicted"/>
<organism evidence="2 3">
    <name type="scientific">Bifidobacterium pseudocatenulatum</name>
    <dbReference type="NCBI Taxonomy" id="28026"/>
    <lineage>
        <taxon>Bacteria</taxon>
        <taxon>Bacillati</taxon>
        <taxon>Actinomycetota</taxon>
        <taxon>Actinomycetes</taxon>
        <taxon>Bifidobacteriales</taxon>
        <taxon>Bifidobacteriaceae</taxon>
        <taxon>Bifidobacterium</taxon>
    </lineage>
</organism>
<evidence type="ECO:0000256" key="1">
    <source>
        <dbReference type="SAM" id="SignalP"/>
    </source>
</evidence>
<reference evidence="2 3" key="1">
    <citation type="submission" date="2019-07" db="EMBL/GenBank/DDBJ databases">
        <authorList>
            <person name="Chang H.-W."/>
            <person name="Raman A."/>
            <person name="Venkatesh S."/>
            <person name="Gehrig J."/>
        </authorList>
    </citation>
    <scope>NUCLEOTIDE SEQUENCE [LARGE SCALE GENOMIC DNA]</scope>
    <source>
        <strain evidence="2">Bifidobacterium_pseudocatenulatum_LFYP_29</strain>
    </source>
</reference>